<dbReference type="InterPro" id="IPR001810">
    <property type="entry name" value="F-box_dom"/>
</dbReference>
<evidence type="ECO:0000313" key="3">
    <source>
        <dbReference type="WBParaSite" id="jg26556"/>
    </source>
</evidence>
<reference evidence="3" key="1">
    <citation type="submission" date="2022-11" db="UniProtKB">
        <authorList>
            <consortium name="WormBaseParasite"/>
        </authorList>
    </citation>
    <scope>IDENTIFICATION</scope>
</reference>
<evidence type="ECO:0000259" key="1">
    <source>
        <dbReference type="PROSITE" id="PS50181"/>
    </source>
</evidence>
<feature type="domain" description="F-box" evidence="1">
    <location>
        <begin position="1"/>
        <end position="47"/>
    </location>
</feature>
<organism evidence="2 3">
    <name type="scientific">Ditylenchus dipsaci</name>
    <dbReference type="NCBI Taxonomy" id="166011"/>
    <lineage>
        <taxon>Eukaryota</taxon>
        <taxon>Metazoa</taxon>
        <taxon>Ecdysozoa</taxon>
        <taxon>Nematoda</taxon>
        <taxon>Chromadorea</taxon>
        <taxon>Rhabditida</taxon>
        <taxon>Tylenchina</taxon>
        <taxon>Tylenchomorpha</taxon>
        <taxon>Sphaerularioidea</taxon>
        <taxon>Anguinidae</taxon>
        <taxon>Anguininae</taxon>
        <taxon>Ditylenchus</taxon>
    </lineage>
</organism>
<keyword evidence="2" id="KW-1185">Reference proteome</keyword>
<dbReference type="AlphaFoldDB" id="A0A915E517"/>
<name>A0A915E517_9BILA</name>
<sequence length="300" mass="34525">MLFPGEVLRDIFAFSGGNDLDDLLLVNQQFSAIVSRFYSTNRPVRRMFSLDVDFAFFSTVQYEHRKQTKKSFVNFKALMDAIRRDPIEIANIRLKRGTDPSCPSFQCAKRQICVPCQNALLQIGQGKRTSIHQTIGASQEKNYSNMVKSFFNKRPKSIESYFLCIPHGIPCNKIEVDVDSIDLRISANFIKSGHLWSKPGQSSLIIMNRYLFQEEPEELVDSLLMSFNAADKRSNYTIVVKEMADLAEFSIATQFNQRTKERFETSMLEKAAIDDSRVEFSSDRASKYWVIRRSPMQSEE</sequence>
<proteinExistence type="predicted"/>
<accession>A0A915E517</accession>
<dbReference type="PROSITE" id="PS50181">
    <property type="entry name" value="FBOX"/>
    <property type="match status" value="1"/>
</dbReference>
<dbReference type="Proteomes" id="UP000887574">
    <property type="component" value="Unplaced"/>
</dbReference>
<dbReference type="WBParaSite" id="jg26556">
    <property type="protein sequence ID" value="jg26556"/>
    <property type="gene ID" value="jg26556"/>
</dbReference>
<protein>
    <submittedName>
        <fullName evidence="3">F-box domain-containing protein</fullName>
    </submittedName>
</protein>
<evidence type="ECO:0000313" key="2">
    <source>
        <dbReference type="Proteomes" id="UP000887574"/>
    </source>
</evidence>